<evidence type="ECO:0000256" key="1">
    <source>
        <dbReference type="ARBA" id="ARBA00023450"/>
    </source>
</evidence>
<dbReference type="RefSeq" id="WP_344193571.1">
    <property type="nucleotide sequence ID" value="NZ_BAAARN010000002.1"/>
</dbReference>
<comment type="caution">
    <text evidence="4">The sequence shown here is derived from an EMBL/GenBank/DDBJ whole genome shotgun (WGS) entry which is preliminary data.</text>
</comment>
<protein>
    <recommendedName>
        <fullName evidence="3">HNH nuclease domain-containing protein</fullName>
    </recommendedName>
</protein>
<dbReference type="Pfam" id="PF01844">
    <property type="entry name" value="HNH"/>
    <property type="match status" value="1"/>
</dbReference>
<comment type="similarity">
    <text evidence="1">Belongs to the Rv1128c/1148c/1588c/1702c/1945/3466 family.</text>
</comment>
<gene>
    <name evidence="4" type="ORF">GCM10009867_23500</name>
</gene>
<dbReference type="EMBL" id="BAAARN010000002">
    <property type="protein sequence ID" value="GAA2737207.1"/>
    <property type="molecule type" value="Genomic_DNA"/>
</dbReference>
<evidence type="ECO:0000259" key="3">
    <source>
        <dbReference type="SMART" id="SM00507"/>
    </source>
</evidence>
<sequence>MTSTPRVATLTANGFGRPVVTSASVARQVLAHAAVDRLWTLEDEDVAEALGVLGEVVAAARAQFVAVLAEAKERGLGTGQGWGQVDWVRAVAPSLTTRDVLDSEVVAQVLAATQAPTAPDLRLEAVVDAVSDASSPVPEVRAGALSVTKAAQLCRFHRGIRGLAEPGWLAQSTAGLLGGARGDRGWDEKTLATGLRRTADLARSEGSVERDAQVRREHRSLVKGPGPVGMWRYTLMLDEEGAAVVDAAVDALARPARDTGTGELDVRTPAARRADALLDLVVRAVGAPEGVPRQAKTSLVVTVPLEVLAQRCRGAGMTLQGQDLSVGVVRRLACDAQVVPVVLGTAGEVLDQGMARRLFDRAQIRHLWLRDGGCTFPGCSRPAAWSDAHHLVHWADGGPTDLGNAALLCRAHHTVVHTYRYAGKVRHEPGSKPWVEWDMTIGSYDQALHESRNREHDGAHDSTRSSRPEQRRSLPGSLPATG</sequence>
<dbReference type="InterPro" id="IPR002711">
    <property type="entry name" value="HNH"/>
</dbReference>
<dbReference type="CDD" id="cd00085">
    <property type="entry name" value="HNHc"/>
    <property type="match status" value="1"/>
</dbReference>
<dbReference type="InterPro" id="IPR003870">
    <property type="entry name" value="DUF222"/>
</dbReference>
<proteinExistence type="inferred from homology"/>
<feature type="region of interest" description="Disordered" evidence="2">
    <location>
        <begin position="448"/>
        <end position="482"/>
    </location>
</feature>
<evidence type="ECO:0000256" key="2">
    <source>
        <dbReference type="SAM" id="MobiDB-lite"/>
    </source>
</evidence>
<evidence type="ECO:0000313" key="4">
    <source>
        <dbReference type="EMBL" id="GAA2737207.1"/>
    </source>
</evidence>
<name>A0ABN3UQF3_9MICO</name>
<dbReference type="InterPro" id="IPR003615">
    <property type="entry name" value="HNH_nuc"/>
</dbReference>
<accession>A0ABN3UQF3</accession>
<dbReference type="Pfam" id="PF02720">
    <property type="entry name" value="DUF222"/>
    <property type="match status" value="1"/>
</dbReference>
<feature type="compositionally biased region" description="Basic and acidic residues" evidence="2">
    <location>
        <begin position="448"/>
        <end position="472"/>
    </location>
</feature>
<feature type="domain" description="HNH nuclease" evidence="3">
    <location>
        <begin position="362"/>
        <end position="414"/>
    </location>
</feature>
<keyword evidence="5" id="KW-1185">Reference proteome</keyword>
<dbReference type="SMART" id="SM00507">
    <property type="entry name" value="HNHc"/>
    <property type="match status" value="1"/>
</dbReference>
<dbReference type="Proteomes" id="UP001501326">
    <property type="component" value="Unassembled WGS sequence"/>
</dbReference>
<reference evidence="4 5" key="1">
    <citation type="journal article" date="2019" name="Int. J. Syst. Evol. Microbiol.">
        <title>The Global Catalogue of Microorganisms (GCM) 10K type strain sequencing project: providing services to taxonomists for standard genome sequencing and annotation.</title>
        <authorList>
            <consortium name="The Broad Institute Genomics Platform"/>
            <consortium name="The Broad Institute Genome Sequencing Center for Infectious Disease"/>
            <person name="Wu L."/>
            <person name="Ma J."/>
        </authorList>
    </citation>
    <scope>NUCLEOTIDE SEQUENCE [LARGE SCALE GENOMIC DNA]</scope>
    <source>
        <strain evidence="4 5">JCM 16378</strain>
    </source>
</reference>
<organism evidence="4 5">
    <name type="scientific">Pedococcus aerophilus</name>
    <dbReference type="NCBI Taxonomy" id="436356"/>
    <lineage>
        <taxon>Bacteria</taxon>
        <taxon>Bacillati</taxon>
        <taxon>Actinomycetota</taxon>
        <taxon>Actinomycetes</taxon>
        <taxon>Micrococcales</taxon>
        <taxon>Intrasporangiaceae</taxon>
        <taxon>Pedococcus</taxon>
    </lineage>
</organism>
<evidence type="ECO:0000313" key="5">
    <source>
        <dbReference type="Proteomes" id="UP001501326"/>
    </source>
</evidence>